<comment type="subcellular location">
    <subcellularLocation>
        <location evidence="1">Cytoplasm</location>
    </subcellularLocation>
</comment>
<evidence type="ECO:0000259" key="6">
    <source>
        <dbReference type="PROSITE" id="PS50835"/>
    </source>
</evidence>
<keyword evidence="7" id="KW-1185">Reference proteome</keyword>
<dbReference type="SMART" id="SM00408">
    <property type="entry name" value="IGc2"/>
    <property type="match status" value="1"/>
</dbReference>
<dbReference type="PANTHER" id="PTHR47633">
    <property type="entry name" value="IMMUNOGLOBULIN"/>
    <property type="match status" value="1"/>
</dbReference>
<dbReference type="FunFam" id="2.60.40.10:FF:000425">
    <property type="entry name" value="Myosin light chain kinase"/>
    <property type="match status" value="1"/>
</dbReference>
<feature type="signal peptide" evidence="5">
    <location>
        <begin position="1"/>
        <end position="25"/>
    </location>
</feature>
<dbReference type="SUPFAM" id="SSF48726">
    <property type="entry name" value="Immunoglobulin"/>
    <property type="match status" value="2"/>
</dbReference>
<feature type="region of interest" description="Disordered" evidence="4">
    <location>
        <begin position="50"/>
        <end position="159"/>
    </location>
</feature>
<feature type="compositionally biased region" description="Polar residues" evidence="4">
    <location>
        <begin position="57"/>
        <end position="66"/>
    </location>
</feature>
<dbReference type="SMART" id="SM00409">
    <property type="entry name" value="IG"/>
    <property type="match status" value="1"/>
</dbReference>
<gene>
    <name evidence="8" type="primary">LOC116547241</name>
</gene>
<dbReference type="PROSITE" id="PS50835">
    <property type="entry name" value="IG_LIKE"/>
    <property type="match status" value="2"/>
</dbReference>
<feature type="domain" description="Ig-like" evidence="6">
    <location>
        <begin position="278"/>
        <end position="340"/>
    </location>
</feature>
<evidence type="ECO:0000256" key="4">
    <source>
        <dbReference type="SAM" id="MobiDB-lite"/>
    </source>
</evidence>
<dbReference type="Gene3D" id="2.60.40.10">
    <property type="entry name" value="Immunoglobulins"/>
    <property type="match status" value="2"/>
</dbReference>
<dbReference type="InterPro" id="IPR003599">
    <property type="entry name" value="Ig_sub"/>
</dbReference>
<keyword evidence="5" id="KW-0732">Signal</keyword>
<accession>A0A6J3HGR0</accession>
<dbReference type="InterPro" id="IPR013098">
    <property type="entry name" value="Ig_I-set"/>
</dbReference>
<evidence type="ECO:0000313" key="8">
    <source>
        <dbReference type="RefSeq" id="XP_032129142.1"/>
    </source>
</evidence>
<evidence type="ECO:0000256" key="1">
    <source>
        <dbReference type="ARBA" id="ARBA00004496"/>
    </source>
</evidence>
<dbReference type="AlphaFoldDB" id="A0A6J3HGR0"/>
<keyword evidence="3" id="KW-0393">Immunoglobulin domain</keyword>
<dbReference type="InterPro" id="IPR003598">
    <property type="entry name" value="Ig_sub2"/>
</dbReference>
<evidence type="ECO:0000313" key="7">
    <source>
        <dbReference type="Proteomes" id="UP000504640"/>
    </source>
</evidence>
<proteinExistence type="predicted"/>
<reference evidence="8" key="1">
    <citation type="submission" date="2025-08" db="UniProtKB">
        <authorList>
            <consortium name="RefSeq"/>
        </authorList>
    </citation>
    <scope>IDENTIFICATION</scope>
    <source>
        <tissue evidence="8">Blood</tissue>
    </source>
</reference>
<keyword evidence="2" id="KW-0963">Cytoplasm</keyword>
<evidence type="ECO:0000256" key="3">
    <source>
        <dbReference type="ARBA" id="ARBA00023319"/>
    </source>
</evidence>
<evidence type="ECO:0000256" key="2">
    <source>
        <dbReference type="ARBA" id="ARBA00022490"/>
    </source>
</evidence>
<feature type="domain" description="Ig-like" evidence="6">
    <location>
        <begin position="178"/>
        <end position="261"/>
    </location>
</feature>
<dbReference type="PANTHER" id="PTHR47633:SF4">
    <property type="entry name" value="MYOPALLADIN ISOFORM X1"/>
    <property type="match status" value="1"/>
</dbReference>
<dbReference type="GeneID" id="116547241"/>
<protein>
    <submittedName>
        <fullName evidence="8">Myosin light chain kinase, smooth muscle-like</fullName>
    </submittedName>
</protein>
<dbReference type="InterPro" id="IPR007110">
    <property type="entry name" value="Ig-like_dom"/>
</dbReference>
<dbReference type="RefSeq" id="XP_032129142.1">
    <property type="nucleotide sequence ID" value="XM_032273251.1"/>
</dbReference>
<sequence length="340" mass="37203">MFVNNQMIILFSPLLTLSTTHRSLGRETKATDSDIRREVTSTISKASKLDSLEAATKSKNCSSPQRGGSPAWAPKHQPKPLRESKLESYRDSPRIAPQTPDLQKTSSSITLQAASVQPEPRTPVLGALSPSGEERKRPAAPHPATFSTRQPGLGSQDVASKVATRRIPLEGQRDAAFPKFESKPQSQEVRENQTVKFRCEVSGIPKPEVAWFLEGAPVRRQGGTIEVYEDAGSHYLCLLRVRTRDSGTYSCTASNTQGQVSCSWTLQVERLAVMEVAPSFSSVLKDCTVTEGEDFVLQCSVRGTPGPRITWLLNGECPLPQPSAPVPWALWPCLNSHLSL</sequence>
<feature type="compositionally biased region" description="Polar residues" evidence="4">
    <location>
        <begin position="100"/>
        <end position="115"/>
    </location>
</feature>
<dbReference type="Proteomes" id="UP000504640">
    <property type="component" value="Unplaced"/>
</dbReference>
<dbReference type="InterPro" id="IPR036179">
    <property type="entry name" value="Ig-like_dom_sf"/>
</dbReference>
<feature type="compositionally biased region" description="Basic and acidic residues" evidence="4">
    <location>
        <begin position="80"/>
        <end position="93"/>
    </location>
</feature>
<organism evidence="7 8">
    <name type="scientific">Sapajus apella</name>
    <name type="common">Brown-capped capuchin</name>
    <name type="synonym">Cebus apella</name>
    <dbReference type="NCBI Taxonomy" id="9515"/>
    <lineage>
        <taxon>Eukaryota</taxon>
        <taxon>Metazoa</taxon>
        <taxon>Chordata</taxon>
        <taxon>Craniata</taxon>
        <taxon>Vertebrata</taxon>
        <taxon>Euteleostomi</taxon>
        <taxon>Mammalia</taxon>
        <taxon>Eutheria</taxon>
        <taxon>Euarchontoglires</taxon>
        <taxon>Primates</taxon>
        <taxon>Haplorrhini</taxon>
        <taxon>Platyrrhini</taxon>
        <taxon>Cebidae</taxon>
        <taxon>Cebinae</taxon>
        <taxon>Sapajus</taxon>
    </lineage>
</organism>
<dbReference type="InterPro" id="IPR013783">
    <property type="entry name" value="Ig-like_fold"/>
</dbReference>
<dbReference type="GO" id="GO:0005737">
    <property type="term" value="C:cytoplasm"/>
    <property type="evidence" value="ECO:0007669"/>
    <property type="project" value="UniProtKB-SubCell"/>
</dbReference>
<name>A0A6J3HGR0_SAPAP</name>
<feature type="chain" id="PRO_5026762294" evidence="5">
    <location>
        <begin position="26"/>
        <end position="340"/>
    </location>
</feature>
<dbReference type="Pfam" id="PF16620">
    <property type="entry name" value="23ISL"/>
    <property type="match status" value="1"/>
</dbReference>
<evidence type="ECO:0000256" key="5">
    <source>
        <dbReference type="SAM" id="SignalP"/>
    </source>
</evidence>
<dbReference type="Pfam" id="PF07679">
    <property type="entry name" value="I-set"/>
    <property type="match status" value="2"/>
</dbReference>